<proteinExistence type="predicted"/>
<dbReference type="HOGENOM" id="CLU_3059971_0_0_6"/>
<organism evidence="1 2">
    <name type="scientific">Citrobacter youngae ATCC 29220</name>
    <dbReference type="NCBI Taxonomy" id="500640"/>
    <lineage>
        <taxon>Bacteria</taxon>
        <taxon>Pseudomonadati</taxon>
        <taxon>Pseudomonadota</taxon>
        <taxon>Gammaproteobacteria</taxon>
        <taxon>Enterobacterales</taxon>
        <taxon>Enterobacteriaceae</taxon>
        <taxon>Citrobacter</taxon>
        <taxon>Citrobacter freundii complex</taxon>
    </lineage>
</organism>
<name>D4B7E2_9ENTR</name>
<evidence type="ECO:0000313" key="1">
    <source>
        <dbReference type="EMBL" id="EFE10072.1"/>
    </source>
</evidence>
<dbReference type="EMBL" id="ABWL02000002">
    <property type="protein sequence ID" value="EFE10072.1"/>
    <property type="molecule type" value="Genomic_DNA"/>
</dbReference>
<sequence>MAFATGHFCVLCSAYLNTLQSDVIISDSPAQIAKLPNAALMKSEYRHAIFSFR</sequence>
<gene>
    <name evidence="1" type="ORF">CIT292_06238</name>
</gene>
<dbReference type="Proteomes" id="UP000003880">
    <property type="component" value="Unassembled WGS sequence"/>
</dbReference>
<evidence type="ECO:0000313" key="2">
    <source>
        <dbReference type="Proteomes" id="UP000003880"/>
    </source>
</evidence>
<reference evidence="1 2" key="1">
    <citation type="submission" date="2010-02" db="EMBL/GenBank/DDBJ databases">
        <authorList>
            <person name="Weinstock G."/>
            <person name="Sodergren E."/>
            <person name="Clifton S."/>
            <person name="Fulton L."/>
            <person name="Fulton B."/>
            <person name="Courtney L."/>
            <person name="Fronick C."/>
            <person name="Harrison M."/>
            <person name="Strong C."/>
            <person name="Farmer C."/>
            <person name="Delahaunty K."/>
            <person name="Markovic C."/>
            <person name="Hall O."/>
            <person name="Minx P."/>
            <person name="Tomlinson C."/>
            <person name="Mitreva M."/>
            <person name="Nelson J."/>
            <person name="Hou S."/>
            <person name="Wollam A."/>
            <person name="Pepin K.H."/>
            <person name="Johnson M."/>
            <person name="Bhonagiri V."/>
            <person name="Zhang X."/>
            <person name="Suruliraj S."/>
            <person name="Warren W."/>
            <person name="Chinwalla A."/>
            <person name="Mardis E.R."/>
            <person name="Wilson R.K."/>
        </authorList>
    </citation>
    <scope>NUCLEOTIDE SEQUENCE [LARGE SCALE GENOMIC DNA]</scope>
    <source>
        <strain evidence="1 2">ATCC 29220</strain>
    </source>
</reference>
<comment type="caution">
    <text evidence="1">The sequence shown here is derived from an EMBL/GenBank/DDBJ whole genome shotgun (WGS) entry which is preliminary data.</text>
</comment>
<protein>
    <submittedName>
        <fullName evidence="1">Uncharacterized protein</fullName>
    </submittedName>
</protein>
<accession>D4B7E2</accession>
<dbReference type="AlphaFoldDB" id="D4B7E2"/>